<evidence type="ECO:0000256" key="9">
    <source>
        <dbReference type="ARBA" id="ARBA00022842"/>
    </source>
</evidence>
<organism evidence="12 13">
    <name type="scientific">Rodentibacter caecimuris</name>
    <dbReference type="NCBI Taxonomy" id="1796644"/>
    <lineage>
        <taxon>Bacteria</taxon>
        <taxon>Pseudomonadati</taxon>
        <taxon>Pseudomonadota</taxon>
        <taxon>Gammaproteobacteria</taxon>
        <taxon>Pasteurellales</taxon>
        <taxon>Pasteurellaceae</taxon>
        <taxon>Rodentibacter</taxon>
    </lineage>
</organism>
<dbReference type="Pfam" id="PF02110">
    <property type="entry name" value="HK"/>
    <property type="match status" value="1"/>
</dbReference>
<dbReference type="NCBIfam" id="NF006830">
    <property type="entry name" value="PRK09355.1"/>
    <property type="match status" value="1"/>
</dbReference>
<dbReference type="CDD" id="cd01170">
    <property type="entry name" value="THZ_kinase"/>
    <property type="match status" value="1"/>
</dbReference>
<comment type="function">
    <text evidence="11">Catalyzes the phosphorylation of the hydroxyl group of 4-methyl-5-beta-hydroxyethylthiazole (THZ).</text>
</comment>
<dbReference type="PRINTS" id="PR01099">
    <property type="entry name" value="HYETHTZKNASE"/>
</dbReference>
<dbReference type="PIRSF" id="PIRSF000513">
    <property type="entry name" value="Thz_kinase"/>
    <property type="match status" value="1"/>
</dbReference>
<evidence type="ECO:0000256" key="6">
    <source>
        <dbReference type="ARBA" id="ARBA00022741"/>
    </source>
</evidence>
<dbReference type="RefSeq" id="WP_077462707.1">
    <property type="nucleotide sequence ID" value="NZ_MLAA01000008.1"/>
</dbReference>
<comment type="caution">
    <text evidence="12">The sequence shown here is derived from an EMBL/GenBank/DDBJ whole genome shotgun (WGS) entry which is preliminary data.</text>
</comment>
<feature type="binding site" evidence="11">
    <location>
        <position position="41"/>
    </location>
    <ligand>
        <name>substrate</name>
    </ligand>
</feature>
<evidence type="ECO:0000256" key="8">
    <source>
        <dbReference type="ARBA" id="ARBA00022840"/>
    </source>
</evidence>
<evidence type="ECO:0000256" key="2">
    <source>
        <dbReference type="ARBA" id="ARBA00001946"/>
    </source>
</evidence>
<feature type="binding site" evidence="11">
    <location>
        <position position="163"/>
    </location>
    <ligand>
        <name>ATP</name>
        <dbReference type="ChEBI" id="CHEBI:30616"/>
    </ligand>
</feature>
<sequence length="271" mass="29227">MQFKFLNKIRQINPLIHCMTNYVTANYTANGLLALGASPLMSTNIDEITEIGCLAQGILINIGTFNTKDLEAMLVSGKTANRLNKPIVLDPVGIGATQARKQAVRRLLHELDIALIRGNAGEIAELAEVSWQVKGVDAGDGNADLEYMAKRVAKKYQCIVAISGEIDLISNGKKTVKIYNGTPLFPKITGSGCLLGAVCSAFLSIAEQKNYFNAVIEACSVYAVAGELAAQDLLPTQSGQFSVRLLDQLGGITSEQFLQFVQLRNGKECDE</sequence>
<evidence type="ECO:0000313" key="13">
    <source>
        <dbReference type="Proteomes" id="UP000188820"/>
    </source>
</evidence>
<dbReference type="InterPro" id="IPR029056">
    <property type="entry name" value="Ribokinase-like"/>
</dbReference>
<dbReference type="GO" id="GO:0016301">
    <property type="term" value="F:kinase activity"/>
    <property type="evidence" value="ECO:0007669"/>
    <property type="project" value="UniProtKB-KW"/>
</dbReference>
<keyword evidence="4 11" id="KW-0808">Transferase</keyword>
<evidence type="ECO:0000256" key="4">
    <source>
        <dbReference type="ARBA" id="ARBA00022679"/>
    </source>
</evidence>
<comment type="similarity">
    <text evidence="11">Belongs to the Thz kinase family.</text>
</comment>
<dbReference type="Gene3D" id="3.40.1190.20">
    <property type="match status" value="1"/>
</dbReference>
<accession>A0ABX3KZU4</accession>
<feature type="binding site" evidence="11">
    <location>
        <position position="190"/>
    </location>
    <ligand>
        <name>substrate</name>
    </ligand>
</feature>
<keyword evidence="13" id="KW-1185">Reference proteome</keyword>
<keyword evidence="5 11" id="KW-0479">Metal-binding</keyword>
<feature type="binding site" evidence="11">
    <location>
        <position position="117"/>
    </location>
    <ligand>
        <name>ATP</name>
        <dbReference type="ChEBI" id="CHEBI:30616"/>
    </ligand>
</feature>
<evidence type="ECO:0000256" key="3">
    <source>
        <dbReference type="ARBA" id="ARBA00004868"/>
    </source>
</evidence>
<dbReference type="InterPro" id="IPR000417">
    <property type="entry name" value="Hyethyz_kinase"/>
</dbReference>
<evidence type="ECO:0000313" key="12">
    <source>
        <dbReference type="EMBL" id="OOF70769.1"/>
    </source>
</evidence>
<dbReference type="EC" id="2.7.1.50" evidence="11"/>
<keyword evidence="10 11" id="KW-0784">Thiamine biosynthesis</keyword>
<dbReference type="HAMAP" id="MF_00228">
    <property type="entry name" value="Thz_kinase"/>
    <property type="match status" value="1"/>
</dbReference>
<evidence type="ECO:0000256" key="10">
    <source>
        <dbReference type="ARBA" id="ARBA00022977"/>
    </source>
</evidence>
<evidence type="ECO:0000256" key="11">
    <source>
        <dbReference type="HAMAP-Rule" id="MF_00228"/>
    </source>
</evidence>
<evidence type="ECO:0000256" key="1">
    <source>
        <dbReference type="ARBA" id="ARBA00001771"/>
    </source>
</evidence>
<keyword evidence="6 11" id="KW-0547">Nucleotide-binding</keyword>
<comment type="catalytic activity">
    <reaction evidence="1 11">
        <text>5-(2-hydroxyethyl)-4-methylthiazole + ATP = 4-methyl-5-(2-phosphooxyethyl)-thiazole + ADP + H(+)</text>
        <dbReference type="Rhea" id="RHEA:24212"/>
        <dbReference type="ChEBI" id="CHEBI:15378"/>
        <dbReference type="ChEBI" id="CHEBI:17957"/>
        <dbReference type="ChEBI" id="CHEBI:30616"/>
        <dbReference type="ChEBI" id="CHEBI:58296"/>
        <dbReference type="ChEBI" id="CHEBI:456216"/>
        <dbReference type="EC" id="2.7.1.50"/>
    </reaction>
</comment>
<evidence type="ECO:0000256" key="7">
    <source>
        <dbReference type="ARBA" id="ARBA00022777"/>
    </source>
</evidence>
<gene>
    <name evidence="11" type="primary">thiM</name>
    <name evidence="12" type="ORF">BKG89_03005</name>
</gene>
<reference evidence="12 13" key="1">
    <citation type="submission" date="2016-10" db="EMBL/GenBank/DDBJ databases">
        <title>Rodentibacter gen. nov. and new species.</title>
        <authorList>
            <person name="Christensen H."/>
        </authorList>
    </citation>
    <scope>NUCLEOTIDE SEQUENCE [LARGE SCALE GENOMIC DNA]</scope>
    <source>
        <strain evidence="12 13">1998236014</strain>
    </source>
</reference>
<dbReference type="EMBL" id="MLAA01000008">
    <property type="protein sequence ID" value="OOF70769.1"/>
    <property type="molecule type" value="Genomic_DNA"/>
</dbReference>
<name>A0ABX3KZU4_9PAST</name>
<keyword evidence="8 11" id="KW-0067">ATP-binding</keyword>
<evidence type="ECO:0000256" key="5">
    <source>
        <dbReference type="ARBA" id="ARBA00022723"/>
    </source>
</evidence>
<comment type="pathway">
    <text evidence="3 11">Cofactor biosynthesis; thiamine diphosphate biosynthesis; 4-methyl-5-(2-phosphoethyl)-thiazole from 5-(2-hydroxyethyl)-4-methylthiazole: step 1/1.</text>
</comment>
<dbReference type="Proteomes" id="UP000188820">
    <property type="component" value="Unassembled WGS sequence"/>
</dbReference>
<keyword evidence="7 11" id="KW-0418">Kinase</keyword>
<dbReference type="SUPFAM" id="SSF53613">
    <property type="entry name" value="Ribokinase-like"/>
    <property type="match status" value="1"/>
</dbReference>
<keyword evidence="9 11" id="KW-0460">Magnesium</keyword>
<dbReference type="NCBIfam" id="TIGR00694">
    <property type="entry name" value="thiM"/>
    <property type="match status" value="1"/>
</dbReference>
<proteinExistence type="inferred from homology"/>
<comment type="cofactor">
    <cofactor evidence="2 11">
        <name>Mg(2+)</name>
        <dbReference type="ChEBI" id="CHEBI:18420"/>
    </cofactor>
</comment>
<protein>
    <recommendedName>
        <fullName evidence="11">Hydroxyethylthiazole kinase</fullName>
        <ecNumber evidence="11">2.7.1.50</ecNumber>
    </recommendedName>
    <alternativeName>
        <fullName evidence="11">4-methyl-5-beta-hydroxyethylthiazole kinase</fullName>
        <shortName evidence="11">TH kinase</shortName>
        <shortName evidence="11">Thz kinase</shortName>
    </alternativeName>
</protein>